<name>A0ABQ4S061_9HYPH</name>
<protein>
    <recommendedName>
        <fullName evidence="3">DUF393 domain-containing protein</fullName>
    </recommendedName>
</protein>
<evidence type="ECO:0000313" key="2">
    <source>
        <dbReference type="Proteomes" id="UP001055125"/>
    </source>
</evidence>
<proteinExistence type="predicted"/>
<accession>A0ABQ4S061</accession>
<dbReference type="InterPro" id="IPR052927">
    <property type="entry name" value="DCC_oxidoreductase"/>
</dbReference>
<reference evidence="1" key="2">
    <citation type="submission" date="2021-08" db="EMBL/GenBank/DDBJ databases">
        <authorList>
            <person name="Tani A."/>
            <person name="Ola A."/>
            <person name="Ogura Y."/>
            <person name="Katsura K."/>
            <person name="Hayashi T."/>
        </authorList>
    </citation>
    <scope>NUCLEOTIDE SEQUENCE</scope>
    <source>
        <strain evidence="1">DSM 19015</strain>
    </source>
</reference>
<dbReference type="InterPro" id="IPR007263">
    <property type="entry name" value="DCC1-like"/>
</dbReference>
<evidence type="ECO:0008006" key="3">
    <source>
        <dbReference type="Google" id="ProtNLM"/>
    </source>
</evidence>
<gene>
    <name evidence="1" type="ORF">OCOJLMKI_3695</name>
</gene>
<dbReference type="PANTHER" id="PTHR33639">
    <property type="entry name" value="THIOL-DISULFIDE OXIDOREDUCTASE DCC"/>
    <property type="match status" value="1"/>
</dbReference>
<keyword evidence="2" id="KW-1185">Reference proteome</keyword>
<comment type="caution">
    <text evidence="1">The sequence shown here is derived from an EMBL/GenBank/DDBJ whole genome shotgun (WGS) entry which is preliminary data.</text>
</comment>
<dbReference type="Pfam" id="PF04134">
    <property type="entry name" value="DCC1-like"/>
    <property type="match status" value="1"/>
</dbReference>
<organism evidence="1 2">
    <name type="scientific">Methylobacterium iners</name>
    <dbReference type="NCBI Taxonomy" id="418707"/>
    <lineage>
        <taxon>Bacteria</taxon>
        <taxon>Pseudomonadati</taxon>
        <taxon>Pseudomonadota</taxon>
        <taxon>Alphaproteobacteria</taxon>
        <taxon>Hyphomicrobiales</taxon>
        <taxon>Methylobacteriaceae</taxon>
        <taxon>Methylobacterium</taxon>
    </lineage>
</organism>
<dbReference type="Proteomes" id="UP001055125">
    <property type="component" value="Unassembled WGS sequence"/>
</dbReference>
<sequence length="205" mass="22683">MSTMPTFGADGRFGARLTAAEVAKRASNRATAGISVAAAFFSQVGKLIRLFRGQRASVRVVRHQLRRDSNRSELAEGPIIVFDAVCVLCCANAQFVLRHDRAGVFRLASMQGEIGTALYRSSGIDPRDPDTLIVVDGDVVLRGSDAVLAIYGGLGWPWRAALVLKLVPRRLRDPLYRWVARHRYRLFGRRESCWVPGPEHAGRIL</sequence>
<reference evidence="1" key="1">
    <citation type="journal article" date="2021" name="Front. Microbiol.">
        <title>Comprehensive Comparative Genomics and Phenotyping of Methylobacterium Species.</title>
        <authorList>
            <person name="Alessa O."/>
            <person name="Ogura Y."/>
            <person name="Fujitani Y."/>
            <person name="Takami H."/>
            <person name="Hayashi T."/>
            <person name="Sahin N."/>
            <person name="Tani A."/>
        </authorList>
    </citation>
    <scope>NUCLEOTIDE SEQUENCE</scope>
    <source>
        <strain evidence="1">DSM 19015</strain>
    </source>
</reference>
<dbReference type="PANTHER" id="PTHR33639:SF2">
    <property type="entry name" value="DUF393 DOMAIN-CONTAINING PROTEIN"/>
    <property type="match status" value="1"/>
</dbReference>
<evidence type="ECO:0000313" key="1">
    <source>
        <dbReference type="EMBL" id="GJD96474.1"/>
    </source>
</evidence>
<dbReference type="EMBL" id="BPQP01000061">
    <property type="protein sequence ID" value="GJD96474.1"/>
    <property type="molecule type" value="Genomic_DNA"/>
</dbReference>